<evidence type="ECO:0000259" key="1">
    <source>
        <dbReference type="PROSITE" id="PS51746"/>
    </source>
</evidence>
<dbReference type="PROSITE" id="PS51746">
    <property type="entry name" value="PPM_2"/>
    <property type="match status" value="1"/>
</dbReference>
<accession>A0A4Y9A6J0</accession>
<dbReference type="Pfam" id="PF13672">
    <property type="entry name" value="PP2C_2"/>
    <property type="match status" value="1"/>
</dbReference>
<dbReference type="AlphaFoldDB" id="A0A4Y9A6J0"/>
<dbReference type="EMBL" id="SRHY01000061">
    <property type="protein sequence ID" value="TFJ91279.1"/>
    <property type="molecule type" value="Genomic_DNA"/>
</dbReference>
<dbReference type="Proteomes" id="UP000298484">
    <property type="component" value="Unassembled WGS sequence"/>
</dbReference>
<gene>
    <name evidence="2" type="ORF">E4U82_18475</name>
</gene>
<name>A0A4Y9A6J0_9BACI</name>
<comment type="caution">
    <text evidence="2">The sequence shown here is derived from an EMBL/GenBank/DDBJ whole genome shotgun (WGS) entry which is preliminary data.</text>
</comment>
<protein>
    <submittedName>
        <fullName evidence="2">Serine/threonine-protein phosphatase</fullName>
    </submittedName>
</protein>
<organism evidence="2 3">
    <name type="scientific">Lentibacillus salicampi</name>
    <dbReference type="NCBI Taxonomy" id="175306"/>
    <lineage>
        <taxon>Bacteria</taxon>
        <taxon>Bacillati</taxon>
        <taxon>Bacillota</taxon>
        <taxon>Bacilli</taxon>
        <taxon>Bacillales</taxon>
        <taxon>Bacillaceae</taxon>
        <taxon>Lentibacillus</taxon>
    </lineage>
</organism>
<feature type="domain" description="PPM-type phosphatase" evidence="1">
    <location>
        <begin position="32"/>
        <end position="301"/>
    </location>
</feature>
<dbReference type="InterPro" id="IPR036457">
    <property type="entry name" value="PPM-type-like_dom_sf"/>
</dbReference>
<dbReference type="OrthoDB" id="9801841at2"/>
<dbReference type="Gene3D" id="3.60.40.10">
    <property type="entry name" value="PPM-type phosphatase domain"/>
    <property type="match status" value="1"/>
</dbReference>
<sequence length="307" mass="35055">MNWQMKMKYKLGKQFTHTGCHMINMGTERNLHAGKVSISPSSKKLNEDYLTYASNWVNQDEDAHICIIADGMGGHTSGNAASYYAVNFILKWWKSTIWNHNSADKFFEECQESIIDAFYEINDNLLELGRLEGKKIGTTLSVLIFVKNTYYICHVGDTRIYRFREQVLVPEKPTEDTIDLDEEKSLVQLTEDHSWAAMQVKSGQMDIDEAKSHEKAHYLTQCMGVKGDIKPFTASGSFTGADYFLLTSDGFHNLITDSTLREQWCKELEVHTEIQDICDSFYNTVKTFGFHDDVSMLMVNIGSRTEG</sequence>
<dbReference type="SMART" id="SM00331">
    <property type="entry name" value="PP2C_SIG"/>
    <property type="match status" value="1"/>
</dbReference>
<dbReference type="SUPFAM" id="SSF81606">
    <property type="entry name" value="PP2C-like"/>
    <property type="match status" value="1"/>
</dbReference>
<reference evidence="2 3" key="1">
    <citation type="submission" date="2019-03" db="EMBL/GenBank/DDBJ databases">
        <title>Genome sequence of Lentibacillus salicampi ATCC BAA-719.</title>
        <authorList>
            <person name="Maclea K.S."/>
            <person name="Simoes Junior M."/>
        </authorList>
    </citation>
    <scope>NUCLEOTIDE SEQUENCE [LARGE SCALE GENOMIC DNA]</scope>
    <source>
        <strain evidence="2 3">ATCC BAA-719</strain>
    </source>
</reference>
<dbReference type="SMART" id="SM00332">
    <property type="entry name" value="PP2Cc"/>
    <property type="match status" value="1"/>
</dbReference>
<dbReference type="InterPro" id="IPR001932">
    <property type="entry name" value="PPM-type_phosphatase-like_dom"/>
</dbReference>
<evidence type="ECO:0000313" key="2">
    <source>
        <dbReference type="EMBL" id="TFJ91279.1"/>
    </source>
</evidence>
<evidence type="ECO:0000313" key="3">
    <source>
        <dbReference type="Proteomes" id="UP000298484"/>
    </source>
</evidence>
<dbReference type="CDD" id="cd00143">
    <property type="entry name" value="PP2Cc"/>
    <property type="match status" value="1"/>
</dbReference>
<keyword evidence="3" id="KW-1185">Reference proteome</keyword>
<proteinExistence type="predicted"/>